<dbReference type="Proteomes" id="UP000440367">
    <property type="component" value="Unassembled WGS sequence"/>
</dbReference>
<evidence type="ECO:0000313" key="19">
    <source>
        <dbReference type="Proteomes" id="UP000486351"/>
    </source>
</evidence>
<dbReference type="Proteomes" id="UP000486351">
    <property type="component" value="Unassembled WGS sequence"/>
</dbReference>
<dbReference type="Proteomes" id="UP000441208">
    <property type="component" value="Unassembled WGS sequence"/>
</dbReference>
<evidence type="ECO:0000313" key="18">
    <source>
        <dbReference type="Proteomes" id="UP000476176"/>
    </source>
</evidence>
<dbReference type="AlphaFoldDB" id="A0A6A3WTS3"/>
<evidence type="ECO:0000313" key="17">
    <source>
        <dbReference type="Proteomes" id="UP000460718"/>
    </source>
</evidence>
<evidence type="ECO:0000313" key="4">
    <source>
        <dbReference type="EMBL" id="KAE9088152.1"/>
    </source>
</evidence>
<dbReference type="Proteomes" id="UP000440732">
    <property type="component" value="Unassembled WGS sequence"/>
</dbReference>
<evidence type="ECO:0000313" key="1">
    <source>
        <dbReference type="EMBL" id="KAE8922772.1"/>
    </source>
</evidence>
<dbReference type="Proteomes" id="UP000433483">
    <property type="component" value="Unassembled WGS sequence"/>
</dbReference>
<dbReference type="Proteomes" id="UP000488956">
    <property type="component" value="Unassembled WGS sequence"/>
</dbReference>
<evidence type="ECO:0000313" key="15">
    <source>
        <dbReference type="Proteomes" id="UP000440732"/>
    </source>
</evidence>
<evidence type="ECO:0000313" key="12">
    <source>
        <dbReference type="Proteomes" id="UP000433483"/>
    </source>
</evidence>
<evidence type="ECO:0000313" key="5">
    <source>
        <dbReference type="EMBL" id="KAE9088874.1"/>
    </source>
</evidence>
<evidence type="ECO:0000313" key="10">
    <source>
        <dbReference type="EMBL" id="KAE9290344.1"/>
    </source>
</evidence>
<dbReference type="EMBL" id="QXGC01003060">
    <property type="protein sequence ID" value="KAE9178999.1"/>
    <property type="molecule type" value="Genomic_DNA"/>
</dbReference>
<dbReference type="Proteomes" id="UP000437068">
    <property type="component" value="Unassembled WGS sequence"/>
</dbReference>
<comment type="caution">
    <text evidence="8">The sequence shown here is derived from an EMBL/GenBank/DDBJ whole genome shotgun (WGS) entry which is preliminary data.</text>
</comment>
<evidence type="ECO:0000313" key="2">
    <source>
        <dbReference type="EMBL" id="KAE8969728.1"/>
    </source>
</evidence>
<evidence type="ECO:0000313" key="16">
    <source>
        <dbReference type="Proteomes" id="UP000441208"/>
    </source>
</evidence>
<evidence type="ECO:0000313" key="9">
    <source>
        <dbReference type="EMBL" id="KAE9277582.1"/>
    </source>
</evidence>
<dbReference type="EMBL" id="QXGF01002976">
    <property type="protein sequence ID" value="KAE8922772.1"/>
    <property type="molecule type" value="Genomic_DNA"/>
</dbReference>
<dbReference type="Proteomes" id="UP000476176">
    <property type="component" value="Unassembled WGS sequence"/>
</dbReference>
<dbReference type="Proteomes" id="UP000460718">
    <property type="component" value="Unassembled WGS sequence"/>
</dbReference>
<dbReference type="EMBL" id="QXFX01001695">
    <property type="protein sequence ID" value="KAE9086211.1"/>
    <property type="molecule type" value="Genomic_DNA"/>
</dbReference>
<dbReference type="EMBL" id="QXFZ01001533">
    <property type="protein sequence ID" value="KAE9088874.1"/>
    <property type="molecule type" value="Genomic_DNA"/>
</dbReference>
<dbReference type="OrthoDB" id="10283416at2759"/>
<evidence type="ECO:0000313" key="13">
    <source>
        <dbReference type="Proteomes" id="UP000437068"/>
    </source>
</evidence>
<evidence type="ECO:0000313" key="20">
    <source>
        <dbReference type="Proteomes" id="UP000488956"/>
    </source>
</evidence>
<dbReference type="EMBL" id="QXFY01002952">
    <property type="protein sequence ID" value="KAE9290344.1"/>
    <property type="molecule type" value="Genomic_DNA"/>
</dbReference>
<dbReference type="EMBL" id="QXGA01003054">
    <property type="protein sequence ID" value="KAE9088152.1"/>
    <property type="molecule type" value="Genomic_DNA"/>
</dbReference>
<evidence type="ECO:0000313" key="11">
    <source>
        <dbReference type="Proteomes" id="UP000429523"/>
    </source>
</evidence>
<name>A0A6A3WTS3_9STRA</name>
<dbReference type="EMBL" id="QXGD01002802">
    <property type="protein sequence ID" value="KAE9183971.1"/>
    <property type="molecule type" value="Genomic_DNA"/>
</dbReference>
<evidence type="ECO:0000313" key="3">
    <source>
        <dbReference type="EMBL" id="KAE9086211.1"/>
    </source>
</evidence>
<protein>
    <submittedName>
        <fullName evidence="8">Uncharacterized protein</fullName>
    </submittedName>
</protein>
<dbReference type="EMBL" id="QXGB01001531">
    <property type="protein sequence ID" value="KAE9189273.1"/>
    <property type="molecule type" value="Genomic_DNA"/>
</dbReference>
<dbReference type="EMBL" id="QXGE01003026">
    <property type="protein sequence ID" value="KAE9277582.1"/>
    <property type="molecule type" value="Genomic_DNA"/>
</dbReference>
<evidence type="ECO:0000313" key="8">
    <source>
        <dbReference type="EMBL" id="KAE9189273.1"/>
    </source>
</evidence>
<dbReference type="Proteomes" id="UP000429523">
    <property type="component" value="Unassembled WGS sequence"/>
</dbReference>
<evidence type="ECO:0000313" key="7">
    <source>
        <dbReference type="EMBL" id="KAE9183971.1"/>
    </source>
</evidence>
<proteinExistence type="predicted"/>
<reference evidence="11 12" key="1">
    <citation type="submission" date="2018-08" db="EMBL/GenBank/DDBJ databases">
        <title>Genomic investigation of the strawberry pathogen Phytophthora fragariae indicates pathogenicity is determined by transcriptional variation in three key races.</title>
        <authorList>
            <person name="Adams T.M."/>
            <person name="Armitage A.D."/>
            <person name="Sobczyk M.K."/>
            <person name="Bates H.J."/>
            <person name="Dunwell J.M."/>
            <person name="Nellist C.F."/>
            <person name="Harrison R.J."/>
        </authorList>
    </citation>
    <scope>NUCLEOTIDE SEQUENCE [LARGE SCALE GENOMIC DNA]</scope>
    <source>
        <strain evidence="9 13">A4</strain>
        <strain evidence="7 14">BC-1</strain>
        <strain evidence="6 18">BC-23</strain>
        <strain evidence="8 12">NOV-27</strain>
        <strain evidence="4 15">NOV-5</strain>
        <strain evidence="5 16">NOV-71</strain>
        <strain evidence="10 19">NOV-77</strain>
        <strain evidence="1 11">NOV-9</strain>
        <strain evidence="3 20">ONT-3</strain>
        <strain evidence="2 17">SCRP245</strain>
    </source>
</reference>
<dbReference type="EMBL" id="QXFW01003613">
    <property type="protein sequence ID" value="KAE8969728.1"/>
    <property type="molecule type" value="Genomic_DNA"/>
</dbReference>
<keyword evidence="12" id="KW-1185">Reference proteome</keyword>
<organism evidence="8 12">
    <name type="scientific">Phytophthora fragariae</name>
    <dbReference type="NCBI Taxonomy" id="53985"/>
    <lineage>
        <taxon>Eukaryota</taxon>
        <taxon>Sar</taxon>
        <taxon>Stramenopiles</taxon>
        <taxon>Oomycota</taxon>
        <taxon>Peronosporomycetes</taxon>
        <taxon>Peronosporales</taxon>
        <taxon>Peronosporaceae</taxon>
        <taxon>Phytophthora</taxon>
    </lineage>
</organism>
<evidence type="ECO:0000313" key="6">
    <source>
        <dbReference type="EMBL" id="KAE9178999.1"/>
    </source>
</evidence>
<accession>A0A6A3WTS3</accession>
<gene>
    <name evidence="9" type="ORF">PF001_g25584</name>
    <name evidence="7" type="ORF">PF002_g26562</name>
    <name evidence="6" type="ORF">PF004_g25307</name>
    <name evidence="8" type="ORF">PF005_g19707</name>
    <name evidence="4" type="ORF">PF006_g25651</name>
    <name evidence="5" type="ORF">PF007_g19814</name>
    <name evidence="10" type="ORF">PF008_g25633</name>
    <name evidence="1" type="ORF">PF009_g26969</name>
    <name evidence="3" type="ORF">PF010_g20175</name>
    <name evidence="2" type="ORF">PF011_g26691</name>
</gene>
<sequence>MDNCEERQEDHFRVPFQAAHPAEQPWVVTTTPIRSLALISAAVPIKFVACASVLLTSMPPIGTPSILIVSAANMLKFIARPFDLHLHFAFRLPVRCRPVGPILTDLY</sequence>
<evidence type="ECO:0000313" key="14">
    <source>
        <dbReference type="Proteomes" id="UP000440367"/>
    </source>
</evidence>